<dbReference type="Proteomes" id="UP000078512">
    <property type="component" value="Unassembled WGS sequence"/>
</dbReference>
<gene>
    <name evidence="2" type="ORF">K457DRAFT_26056</name>
</gene>
<dbReference type="InterPro" id="IPR036047">
    <property type="entry name" value="F-box-like_dom_sf"/>
</dbReference>
<evidence type="ECO:0000313" key="3">
    <source>
        <dbReference type="Proteomes" id="UP000078512"/>
    </source>
</evidence>
<accession>A0A197JD77</accession>
<proteinExistence type="predicted"/>
<dbReference type="Gene3D" id="1.20.1280.50">
    <property type="match status" value="1"/>
</dbReference>
<dbReference type="SUPFAM" id="SSF81383">
    <property type="entry name" value="F-box domain"/>
    <property type="match status" value="1"/>
</dbReference>
<keyword evidence="3" id="KW-1185">Reference proteome</keyword>
<dbReference type="EMBL" id="KV442164">
    <property type="protein sequence ID" value="OAQ22451.1"/>
    <property type="molecule type" value="Genomic_DNA"/>
</dbReference>
<sequence length="446" mass="51697">MQECRDYHVNLQTYWVPGIVRYATLTSIRGAPSARGRTLDYADKGKQISQDHSQCGPKPPRFPNSPASCLDFLHPFDASKLNVMEQESATTINRTSFDDLPLEIQTWVALFLTPHDLEVCVRVSQAWRMLFHPYLWRHADIKWNYDLDWEYEIAYGMEVNSSLIHSLRLRAFHDNMTEFLECCPRTFPHLTSAVFEDVKWWSDEGVAQYIRLSSAGWKRLVFQAIRKDFDSYVLFESKSFEVLLPYVGTTLEIVRFDTASSISGSQIDRLLCSAPKLKQAYFSGYYADMDGGWMDARGIVDSEWVCLNLGVFGCRIGNIPRPDITRVLPWESPEPAYGTHLESITLQRRIYSKLARLTKLRELRLGYMIDTRTLDFLPGDREYWRQYACLAMTLESGLDLLQELQELKVVGLEDMEVYIGESERRWFKKHWPNARIQVAGYKIVTG</sequence>
<feature type="domain" description="F-box" evidence="1">
    <location>
        <begin position="97"/>
        <end position="141"/>
    </location>
</feature>
<dbReference type="AlphaFoldDB" id="A0A197JD77"/>
<evidence type="ECO:0000259" key="1">
    <source>
        <dbReference type="Pfam" id="PF12937"/>
    </source>
</evidence>
<evidence type="ECO:0000313" key="2">
    <source>
        <dbReference type="EMBL" id="OAQ22451.1"/>
    </source>
</evidence>
<organism evidence="2 3">
    <name type="scientific">Linnemannia elongata AG-77</name>
    <dbReference type="NCBI Taxonomy" id="1314771"/>
    <lineage>
        <taxon>Eukaryota</taxon>
        <taxon>Fungi</taxon>
        <taxon>Fungi incertae sedis</taxon>
        <taxon>Mucoromycota</taxon>
        <taxon>Mortierellomycotina</taxon>
        <taxon>Mortierellomycetes</taxon>
        <taxon>Mortierellales</taxon>
        <taxon>Mortierellaceae</taxon>
        <taxon>Linnemannia</taxon>
    </lineage>
</organism>
<dbReference type="OrthoDB" id="2374315at2759"/>
<protein>
    <recommendedName>
        <fullName evidence="1">F-box domain-containing protein</fullName>
    </recommendedName>
</protein>
<dbReference type="InterPro" id="IPR001810">
    <property type="entry name" value="F-box_dom"/>
</dbReference>
<dbReference type="Pfam" id="PF12937">
    <property type="entry name" value="F-box-like"/>
    <property type="match status" value="1"/>
</dbReference>
<name>A0A197JD77_9FUNG</name>
<reference evidence="2 3" key="1">
    <citation type="submission" date="2016-05" db="EMBL/GenBank/DDBJ databases">
        <title>Genome sequencing reveals origins of a unique bacterial endosymbiosis in the earliest lineages of terrestrial Fungi.</title>
        <authorList>
            <consortium name="DOE Joint Genome Institute"/>
            <person name="Uehling J."/>
            <person name="Gryganskyi A."/>
            <person name="Hameed K."/>
            <person name="Tschaplinski T."/>
            <person name="Misztal P."/>
            <person name="Wu S."/>
            <person name="Desiro A."/>
            <person name="Vande Pol N."/>
            <person name="Du Z.-Y."/>
            <person name="Zienkiewicz A."/>
            <person name="Zienkiewicz K."/>
            <person name="Morin E."/>
            <person name="Tisserant E."/>
            <person name="Splivallo R."/>
            <person name="Hainaut M."/>
            <person name="Henrissat B."/>
            <person name="Ohm R."/>
            <person name="Kuo A."/>
            <person name="Yan J."/>
            <person name="Lipzen A."/>
            <person name="Nolan M."/>
            <person name="Labutti K."/>
            <person name="Barry K."/>
            <person name="Goldstein A."/>
            <person name="Labbe J."/>
            <person name="Schadt C."/>
            <person name="Tuskan G."/>
            <person name="Grigoriev I."/>
            <person name="Martin F."/>
            <person name="Vilgalys R."/>
            <person name="Bonito G."/>
        </authorList>
    </citation>
    <scope>NUCLEOTIDE SEQUENCE [LARGE SCALE GENOMIC DNA]</scope>
    <source>
        <strain evidence="2 3">AG-77</strain>
    </source>
</reference>